<organism evidence="1">
    <name type="scientific">Salvia splendens</name>
    <name type="common">Scarlet sage</name>
    <dbReference type="NCBI Taxonomy" id="180675"/>
    <lineage>
        <taxon>Eukaryota</taxon>
        <taxon>Viridiplantae</taxon>
        <taxon>Streptophyta</taxon>
        <taxon>Embryophyta</taxon>
        <taxon>Tracheophyta</taxon>
        <taxon>Spermatophyta</taxon>
        <taxon>Magnoliopsida</taxon>
        <taxon>eudicotyledons</taxon>
        <taxon>Gunneridae</taxon>
        <taxon>Pentapetalae</taxon>
        <taxon>asterids</taxon>
        <taxon>lamiids</taxon>
        <taxon>Lamiales</taxon>
        <taxon>Lamiaceae</taxon>
        <taxon>Nepetoideae</taxon>
        <taxon>Mentheae</taxon>
        <taxon>Salviinae</taxon>
        <taxon>Salvia</taxon>
        <taxon>Salvia subgen. Calosphace</taxon>
        <taxon>core Calosphace</taxon>
    </lineage>
</organism>
<dbReference type="PANTHER" id="PTHR38926">
    <property type="entry name" value="F-BOX DOMAIN CONTAINING PROTEIN, EXPRESSED"/>
    <property type="match status" value="1"/>
</dbReference>
<dbReference type="AlphaFoldDB" id="A0A8X8XRD9"/>
<sequence length="413" mass="47734">MERFDQLFSLYHSFPLENNPHIHPNRNTPRLPFCTSSSQIRLHTRKFDGNDPAGLYSIGEYFDYYDTPPIKRRCLVELCMEGQAAKWFRWMQTNVLLPNKIPPLVLNHPQSMHGRPSCKVVHSSHKKRRRLVELCMEGQAAKWLLGAEQMLRSAHAVCTTWWKVSKNPVLWQVIDFSNPRQSLFNDEYNAMCGCAVDRSQGQLVDLTIQYFGEDTLMDYIADRSPNLKRLKLGTCFFISGVCAIRMVAKLKQLEELLIAPYYIAAYHIADIGNSCPLLKSFSFNGFKCKLLTYEDNDHNDRLRKAYALVISKSMSNLRHLQVFAHWMGNKGLKLIFDGCPHLESLDIRQCFDLDLQGDLGKRCRQQIKYLKLPNDSVSDVPWPNCDGGDPFGTSAFKVEYHEYDYYKALQQLQ</sequence>
<evidence type="ECO:0000313" key="2">
    <source>
        <dbReference type="Proteomes" id="UP000298416"/>
    </source>
</evidence>
<reference evidence="1" key="1">
    <citation type="submission" date="2018-01" db="EMBL/GenBank/DDBJ databases">
        <authorList>
            <person name="Mao J.F."/>
        </authorList>
    </citation>
    <scope>NUCLEOTIDE SEQUENCE</scope>
    <source>
        <strain evidence="1">Huo1</strain>
        <tissue evidence="1">Leaf</tissue>
    </source>
</reference>
<keyword evidence="2" id="KW-1185">Reference proteome</keyword>
<comment type="caution">
    <text evidence="1">The sequence shown here is derived from an EMBL/GenBank/DDBJ whole genome shotgun (WGS) entry which is preliminary data.</text>
</comment>
<proteinExistence type="predicted"/>
<dbReference type="EMBL" id="PNBA02000008">
    <property type="protein sequence ID" value="KAG6416583.1"/>
    <property type="molecule type" value="Genomic_DNA"/>
</dbReference>
<evidence type="ECO:0000313" key="1">
    <source>
        <dbReference type="EMBL" id="KAG6416583.1"/>
    </source>
</evidence>
<dbReference type="SUPFAM" id="SSF52047">
    <property type="entry name" value="RNI-like"/>
    <property type="match status" value="1"/>
</dbReference>
<accession>A0A8X8XRD9</accession>
<dbReference type="Proteomes" id="UP000298416">
    <property type="component" value="Unassembled WGS sequence"/>
</dbReference>
<dbReference type="Gene3D" id="3.80.10.10">
    <property type="entry name" value="Ribonuclease Inhibitor"/>
    <property type="match status" value="1"/>
</dbReference>
<dbReference type="PANTHER" id="PTHR38926:SF2">
    <property type="entry name" value="F-BOX_LRR-REPEAT PROTEIN 21-RELATED"/>
    <property type="match status" value="1"/>
</dbReference>
<protein>
    <recommendedName>
        <fullName evidence="3">F-box and leucine-rich repeat protein 2/20</fullName>
    </recommendedName>
</protein>
<evidence type="ECO:0008006" key="3">
    <source>
        <dbReference type="Google" id="ProtNLM"/>
    </source>
</evidence>
<dbReference type="InterPro" id="IPR032675">
    <property type="entry name" value="LRR_dom_sf"/>
</dbReference>
<gene>
    <name evidence="1" type="ORF">SASPL_124016</name>
</gene>
<reference evidence="1" key="2">
    <citation type="submission" date="2020-08" db="EMBL/GenBank/DDBJ databases">
        <title>Plant Genome Project.</title>
        <authorList>
            <person name="Zhang R.-G."/>
        </authorList>
    </citation>
    <scope>NUCLEOTIDE SEQUENCE</scope>
    <source>
        <strain evidence="1">Huo1</strain>
        <tissue evidence="1">Leaf</tissue>
    </source>
</reference>
<name>A0A8X8XRD9_SALSN</name>